<dbReference type="SMART" id="SM00834">
    <property type="entry name" value="CxxC_CXXC_SSSS"/>
    <property type="match status" value="1"/>
</dbReference>
<dbReference type="NCBIfam" id="TIGR02605">
    <property type="entry name" value="CxxC_CxxC_SSSS"/>
    <property type="match status" value="1"/>
</dbReference>
<feature type="domain" description="Putative regulatory protein FmdB zinc ribbon" evidence="2">
    <location>
        <begin position="1"/>
        <end position="42"/>
    </location>
</feature>
<dbReference type="GO" id="GO:0004355">
    <property type="term" value="F:glutamate synthase (NADPH) activity"/>
    <property type="evidence" value="ECO:0007669"/>
    <property type="project" value="UniProtKB-EC"/>
</dbReference>
<dbReference type="AlphaFoldDB" id="A0A3B1BBX2"/>
<name>A0A3B1BBX2_9ZZZZ</name>
<dbReference type="PANTHER" id="PTHR34404">
    <property type="entry name" value="REGULATORY PROTEIN, FMDB FAMILY"/>
    <property type="match status" value="1"/>
</dbReference>
<organism evidence="3">
    <name type="scientific">hydrothermal vent metagenome</name>
    <dbReference type="NCBI Taxonomy" id="652676"/>
    <lineage>
        <taxon>unclassified sequences</taxon>
        <taxon>metagenomes</taxon>
        <taxon>ecological metagenomes</taxon>
    </lineage>
</organism>
<reference evidence="3" key="1">
    <citation type="submission" date="2018-06" db="EMBL/GenBank/DDBJ databases">
        <authorList>
            <person name="Zhirakovskaya E."/>
        </authorList>
    </citation>
    <scope>NUCLEOTIDE SEQUENCE</scope>
</reference>
<keyword evidence="3" id="KW-0560">Oxidoreductase</keyword>
<accession>A0A3B1BBX2</accession>
<proteinExistence type="predicted"/>
<sequence>MPIYEYECQACGHILEAIQKMSDDPRVDCPKCNKPELKKLVSAPAFRLKGSGWYETDFKTGKKKNIAGDKAAPEKKSKVAASSD</sequence>
<dbReference type="Gene3D" id="2.20.28.30">
    <property type="entry name" value="RNA polymerase ii, chain L"/>
    <property type="match status" value="1"/>
</dbReference>
<dbReference type="EC" id="1.4.1.13" evidence="3"/>
<evidence type="ECO:0000259" key="2">
    <source>
        <dbReference type="SMART" id="SM00834"/>
    </source>
</evidence>
<dbReference type="InterPro" id="IPR013429">
    <property type="entry name" value="Regulatory_FmdB_Zinc_ribbon"/>
</dbReference>
<dbReference type="EMBL" id="UOFY01000030">
    <property type="protein sequence ID" value="VAX08908.1"/>
    <property type="molecule type" value="Genomic_DNA"/>
</dbReference>
<feature type="region of interest" description="Disordered" evidence="1">
    <location>
        <begin position="65"/>
        <end position="84"/>
    </location>
</feature>
<dbReference type="PANTHER" id="PTHR34404:SF2">
    <property type="entry name" value="CONSERVED SERINE RICH PROTEIN"/>
    <property type="match status" value="1"/>
</dbReference>
<evidence type="ECO:0000313" key="3">
    <source>
        <dbReference type="EMBL" id="VAX08908.1"/>
    </source>
</evidence>
<evidence type="ECO:0000256" key="1">
    <source>
        <dbReference type="SAM" id="MobiDB-lite"/>
    </source>
</evidence>
<gene>
    <name evidence="3" type="ORF">MNBD_GAMMA25-733</name>
</gene>
<protein>
    <submittedName>
        <fullName evidence="3">Glutamate synthase [NADPH] large chain</fullName>
        <ecNumber evidence="3">1.4.1.13</ecNumber>
    </submittedName>
</protein>
<dbReference type="Pfam" id="PF09723">
    <property type="entry name" value="Zn_ribbon_8"/>
    <property type="match status" value="1"/>
</dbReference>